<dbReference type="GO" id="GO:0005829">
    <property type="term" value="C:cytosol"/>
    <property type="evidence" value="ECO:0007669"/>
    <property type="project" value="TreeGrafter"/>
</dbReference>
<proteinExistence type="inferred from homology"/>
<sequence>MGRKIEGLLTGEGKKFAIVTARFNELITFKLEEGAIDCFRRHGVSEDNIDTVIIPGAFEIPVVADKLAATGKYDAVICLGAVIRGETPHFD</sequence>
<gene>
    <name evidence="8" type="ORF">LNTAR_21905</name>
</gene>
<dbReference type="Gene3D" id="3.40.50.960">
    <property type="entry name" value="Lumazine/riboflavin synthase"/>
    <property type="match status" value="1"/>
</dbReference>
<dbReference type="CDD" id="cd09209">
    <property type="entry name" value="Lumazine_synthase-I"/>
    <property type="match status" value="1"/>
</dbReference>
<comment type="similarity">
    <text evidence="2">Belongs to the DMRL synthase family.</text>
</comment>
<dbReference type="Proteomes" id="UP000004947">
    <property type="component" value="Unassembled WGS sequence"/>
</dbReference>
<evidence type="ECO:0000256" key="7">
    <source>
        <dbReference type="NCBIfam" id="TIGR00114"/>
    </source>
</evidence>
<dbReference type="EMBL" id="ABCK01000031">
    <property type="protein sequence ID" value="EDM25345.1"/>
    <property type="molecule type" value="Genomic_DNA"/>
</dbReference>
<organism evidence="8 9">
    <name type="scientific">Lentisphaera araneosa HTCC2155</name>
    <dbReference type="NCBI Taxonomy" id="313628"/>
    <lineage>
        <taxon>Bacteria</taxon>
        <taxon>Pseudomonadati</taxon>
        <taxon>Lentisphaerota</taxon>
        <taxon>Lentisphaeria</taxon>
        <taxon>Lentisphaerales</taxon>
        <taxon>Lentisphaeraceae</taxon>
        <taxon>Lentisphaera</taxon>
    </lineage>
</organism>
<dbReference type="InterPro" id="IPR002180">
    <property type="entry name" value="LS/RS"/>
</dbReference>
<comment type="pathway">
    <text evidence="1">Cofactor biosynthesis; riboflavin biosynthesis; riboflavin from 2-hydroxy-3-oxobutyl phosphate and 5-amino-6-(D-ribitylamino)uracil: step 1/2.</text>
</comment>
<dbReference type="NCBIfam" id="TIGR00114">
    <property type="entry name" value="lumazine-synth"/>
    <property type="match status" value="1"/>
</dbReference>
<dbReference type="UniPathway" id="UPA00275">
    <property type="reaction ID" value="UER00404"/>
</dbReference>
<evidence type="ECO:0000256" key="4">
    <source>
        <dbReference type="ARBA" id="ARBA00022619"/>
    </source>
</evidence>
<evidence type="ECO:0000256" key="1">
    <source>
        <dbReference type="ARBA" id="ARBA00004917"/>
    </source>
</evidence>
<evidence type="ECO:0000313" key="9">
    <source>
        <dbReference type="Proteomes" id="UP000004947"/>
    </source>
</evidence>
<evidence type="ECO:0000256" key="5">
    <source>
        <dbReference type="ARBA" id="ARBA00022679"/>
    </source>
</evidence>
<dbReference type="RefSeq" id="WP_007280801.1">
    <property type="nucleotide sequence ID" value="NZ_ABCK01000031.1"/>
</dbReference>
<evidence type="ECO:0000256" key="3">
    <source>
        <dbReference type="ARBA" id="ARBA00012664"/>
    </source>
</evidence>
<dbReference type="Pfam" id="PF00885">
    <property type="entry name" value="DMRL_synthase"/>
    <property type="match status" value="1"/>
</dbReference>
<dbReference type="SUPFAM" id="SSF52121">
    <property type="entry name" value="Lumazine synthase"/>
    <property type="match status" value="1"/>
</dbReference>
<dbReference type="InterPro" id="IPR036467">
    <property type="entry name" value="LS/RS_sf"/>
</dbReference>
<dbReference type="PANTHER" id="PTHR21058:SF0">
    <property type="entry name" value="6,7-DIMETHYL-8-RIBITYLLUMAZINE SYNTHASE"/>
    <property type="match status" value="1"/>
</dbReference>
<dbReference type="InterPro" id="IPR034964">
    <property type="entry name" value="LS"/>
</dbReference>
<feature type="non-terminal residue" evidence="8">
    <location>
        <position position="91"/>
    </location>
</feature>
<evidence type="ECO:0000313" key="8">
    <source>
        <dbReference type="EMBL" id="EDM25345.1"/>
    </source>
</evidence>
<evidence type="ECO:0000256" key="2">
    <source>
        <dbReference type="ARBA" id="ARBA00007424"/>
    </source>
</evidence>
<keyword evidence="4" id="KW-0686">Riboflavin biosynthesis</keyword>
<dbReference type="GO" id="GO:0009231">
    <property type="term" value="P:riboflavin biosynthetic process"/>
    <property type="evidence" value="ECO:0007669"/>
    <property type="project" value="UniProtKB-UniPathway"/>
</dbReference>
<dbReference type="OrthoDB" id="9809709at2"/>
<dbReference type="EC" id="2.5.1.78" evidence="3 7"/>
<comment type="caution">
    <text evidence="8">The sequence shown here is derived from an EMBL/GenBank/DDBJ whole genome shotgun (WGS) entry which is preliminary data.</text>
</comment>
<accession>A6DSJ2</accession>
<reference evidence="8 9" key="1">
    <citation type="journal article" date="2010" name="J. Bacteriol.">
        <title>Genome sequence of Lentisphaera araneosa HTCC2155T, the type species of the order Lentisphaerales in the phylum Lentisphaerae.</title>
        <authorList>
            <person name="Thrash J.C."/>
            <person name="Cho J.C."/>
            <person name="Vergin K.L."/>
            <person name="Morris R.M."/>
            <person name="Giovannoni S.J."/>
        </authorList>
    </citation>
    <scope>NUCLEOTIDE SEQUENCE [LARGE SCALE GENOMIC DNA]</scope>
    <source>
        <strain evidence="8 9">HTCC2155</strain>
    </source>
</reference>
<dbReference type="AlphaFoldDB" id="A6DSJ2"/>
<keyword evidence="5" id="KW-0808">Transferase</keyword>
<dbReference type="GO" id="GO:0000906">
    <property type="term" value="F:6,7-dimethyl-8-ribityllumazine synthase activity"/>
    <property type="evidence" value="ECO:0007669"/>
    <property type="project" value="UniProtKB-UniRule"/>
</dbReference>
<dbReference type="STRING" id="313628.LNTAR_21905"/>
<comment type="catalytic activity">
    <reaction evidence="6">
        <text>(2S)-2-hydroxy-3-oxobutyl phosphate + 5-amino-6-(D-ribitylamino)uracil = 6,7-dimethyl-8-(1-D-ribityl)lumazine + phosphate + 2 H2O + H(+)</text>
        <dbReference type="Rhea" id="RHEA:26152"/>
        <dbReference type="ChEBI" id="CHEBI:15377"/>
        <dbReference type="ChEBI" id="CHEBI:15378"/>
        <dbReference type="ChEBI" id="CHEBI:15934"/>
        <dbReference type="ChEBI" id="CHEBI:43474"/>
        <dbReference type="ChEBI" id="CHEBI:58201"/>
        <dbReference type="ChEBI" id="CHEBI:58830"/>
        <dbReference type="EC" id="2.5.1.78"/>
    </reaction>
</comment>
<name>A6DSJ2_9BACT</name>
<evidence type="ECO:0000256" key="6">
    <source>
        <dbReference type="ARBA" id="ARBA00048785"/>
    </source>
</evidence>
<dbReference type="PANTHER" id="PTHR21058">
    <property type="entry name" value="6,7-DIMETHYL-8-RIBITYLLUMAZINE SYNTHASE DMRL SYNTHASE LUMAZINE SYNTHASE"/>
    <property type="match status" value="1"/>
</dbReference>
<dbReference type="GO" id="GO:0009349">
    <property type="term" value="C:riboflavin synthase complex"/>
    <property type="evidence" value="ECO:0007669"/>
    <property type="project" value="UniProtKB-UniRule"/>
</dbReference>
<keyword evidence="9" id="KW-1185">Reference proteome</keyword>
<protein>
    <recommendedName>
        <fullName evidence="3 7">6,7-dimethyl-8-ribityllumazine synthase</fullName>
        <ecNumber evidence="3 7">2.5.1.78</ecNumber>
    </recommendedName>
</protein>
<dbReference type="eggNOG" id="COG0054">
    <property type="taxonomic scope" value="Bacteria"/>
</dbReference>